<gene>
    <name evidence="1" type="ORF">Amme_076_009</name>
</gene>
<protein>
    <submittedName>
        <fullName evidence="1">Uncharacterized protein</fullName>
    </submittedName>
</protein>
<proteinExistence type="predicted"/>
<dbReference type="AlphaFoldDB" id="A0A023D7H4"/>
<evidence type="ECO:0000313" key="1">
    <source>
        <dbReference type="EMBL" id="GAJ29716.1"/>
    </source>
</evidence>
<dbReference type="EMBL" id="BAND01000076">
    <property type="protein sequence ID" value="GAJ29716.1"/>
    <property type="molecule type" value="Genomic_DNA"/>
</dbReference>
<name>A0A023D7H4_ACIMT</name>
<dbReference type="Proteomes" id="UP000019760">
    <property type="component" value="Unassembled WGS sequence"/>
</dbReference>
<organism evidence="1 2">
    <name type="scientific">Acidomonas methanolica NBRC 104435</name>
    <dbReference type="NCBI Taxonomy" id="1231351"/>
    <lineage>
        <taxon>Bacteria</taxon>
        <taxon>Pseudomonadati</taxon>
        <taxon>Pseudomonadota</taxon>
        <taxon>Alphaproteobacteria</taxon>
        <taxon>Acetobacterales</taxon>
        <taxon>Acetobacteraceae</taxon>
        <taxon>Acidomonas</taxon>
    </lineage>
</organism>
<accession>A0A023D7H4</accession>
<reference evidence="1 2" key="2">
    <citation type="journal article" date="2014" name="FEMS Microbiol. Lett.">
        <title>Draft genomic DNA sequence of the facultatively methylotrophic bacterium Acidomonas methanolica type strain MB58.</title>
        <authorList>
            <person name="Higashiura N."/>
            <person name="Hadano H."/>
            <person name="Hirakawa H."/>
            <person name="Matsutani M."/>
            <person name="Takabe S."/>
            <person name="Matsushita K."/>
            <person name="Azuma Y."/>
        </authorList>
    </citation>
    <scope>NUCLEOTIDE SEQUENCE [LARGE SCALE GENOMIC DNA]</scope>
    <source>
        <strain evidence="1 2">MB58</strain>
    </source>
</reference>
<evidence type="ECO:0000313" key="2">
    <source>
        <dbReference type="Proteomes" id="UP000019760"/>
    </source>
</evidence>
<comment type="caution">
    <text evidence="1">The sequence shown here is derived from an EMBL/GenBank/DDBJ whole genome shotgun (WGS) entry which is preliminary data.</text>
</comment>
<reference evidence="2" key="1">
    <citation type="journal article" date="2014" name="FEMS Microbiol. Lett.">
        <title>Draft Genomic DNA Sequence of the Facultatively Methylotrophic Bacterium Acidomonas methanolica type strain MB58.</title>
        <authorList>
            <person name="Higashiura N."/>
            <person name="Hadano H."/>
            <person name="Hirakawa H."/>
            <person name="Matsutani M."/>
            <person name="Takabe S."/>
            <person name="Matsushita K."/>
            <person name="Azuma Y."/>
        </authorList>
    </citation>
    <scope>NUCLEOTIDE SEQUENCE [LARGE SCALE GENOMIC DNA]</scope>
    <source>
        <strain evidence="2">MB58</strain>
    </source>
</reference>
<sequence length="119" mass="13717">MRVGNSEPIEQLGYVLSAFPQKSTDQMLRPDYHHREAQPSGKMVGHRGLAAPWRSIQQRIRTGLDANHPQFIGGTDFRHPLGEYLPNMQPEDRLLCITRRTDIHMDAKDRPEPLACIFW</sequence>
<keyword evidence="2" id="KW-1185">Reference proteome</keyword>